<sequence>MKNRKILIGLASLLAVALFLGAGCGKKDNPLEVSTAGLNTAKAGNLPAVSSVVIKTANGDTTVQVEITFDNYMNSATIDSNNIKVYDACHYQTMGAKSGKVSYDAVAKMAIFKPNTGGFAFDHAYLLVISANVTNKDGAHLDGNGNGTYDGTPYDDKLYAFQIGSGPLDSVRTTPPTVSSTTPADGQRVAMSTQIITVNFSNGPMDTLLLKPLSNYSLKRTDNNTTVPLYLRGVTAGSVSLGINIPSDSLVVAGAKYEFRILGNTLKATADTTGVDSYLLKLDTDENGAKAVEPDYIVKFEPADTTTAEKYTYPQVNTYANAGDYYRMTFTKKMDISTFTTANIMFMDGSGYLPGEIVPDLDSIGFRYYYKRTVSGTVAPYVHMETADKFGNLLDGNNNGIGGEEGLDNWPGVSPSLKLIYPQDGASGVTNPVTFKWSCNLTDVYYYDVAVRYSDDGGMNWYLEQWFFTYHPITQYTTIVSSHGRYAWIVYAYDSYYNYIDSQIAFFTM</sequence>
<evidence type="ECO:0000256" key="2">
    <source>
        <dbReference type="SAM" id="SignalP"/>
    </source>
</evidence>
<gene>
    <name evidence="4" type="ORF">HY768_00375</name>
</gene>
<accession>A0A933IAH5</accession>
<feature type="signal peptide" evidence="2">
    <location>
        <begin position="1"/>
        <end position="22"/>
    </location>
</feature>
<proteinExistence type="predicted"/>
<dbReference type="Pfam" id="PF13205">
    <property type="entry name" value="Big_5"/>
    <property type="match status" value="1"/>
</dbReference>
<feature type="domain" description="SbsA Ig-like" evidence="3">
    <location>
        <begin position="47"/>
        <end position="142"/>
    </location>
</feature>
<reference evidence="4" key="1">
    <citation type="submission" date="2020-07" db="EMBL/GenBank/DDBJ databases">
        <title>Huge and variable diversity of episymbiotic CPR bacteria and DPANN archaea in groundwater ecosystems.</title>
        <authorList>
            <person name="He C.Y."/>
            <person name="Keren R."/>
            <person name="Whittaker M."/>
            <person name="Farag I.F."/>
            <person name="Doudna J."/>
            <person name="Cate J.H.D."/>
            <person name="Banfield J.F."/>
        </authorList>
    </citation>
    <scope>NUCLEOTIDE SEQUENCE</scope>
    <source>
        <strain evidence="4">NC_groundwater_1520_Pr4_B-0.1um_53_5</strain>
    </source>
</reference>
<evidence type="ECO:0000313" key="4">
    <source>
        <dbReference type="EMBL" id="MBI4725679.1"/>
    </source>
</evidence>
<evidence type="ECO:0000256" key="1">
    <source>
        <dbReference type="ARBA" id="ARBA00022729"/>
    </source>
</evidence>
<dbReference type="PROSITE" id="PS51257">
    <property type="entry name" value="PROKAR_LIPOPROTEIN"/>
    <property type="match status" value="1"/>
</dbReference>
<dbReference type="Proteomes" id="UP000736328">
    <property type="component" value="Unassembled WGS sequence"/>
</dbReference>
<protein>
    <recommendedName>
        <fullName evidence="3">SbsA Ig-like domain-containing protein</fullName>
    </recommendedName>
</protein>
<keyword evidence="1 2" id="KW-0732">Signal</keyword>
<organism evidence="4 5">
    <name type="scientific">candidate division TA06 bacterium</name>
    <dbReference type="NCBI Taxonomy" id="2250710"/>
    <lineage>
        <taxon>Bacteria</taxon>
        <taxon>Bacteria division TA06</taxon>
    </lineage>
</organism>
<comment type="caution">
    <text evidence="4">The sequence shown here is derived from an EMBL/GenBank/DDBJ whole genome shotgun (WGS) entry which is preliminary data.</text>
</comment>
<name>A0A933IAH5_UNCT6</name>
<evidence type="ECO:0000313" key="5">
    <source>
        <dbReference type="Proteomes" id="UP000736328"/>
    </source>
</evidence>
<feature type="chain" id="PRO_5037542212" description="SbsA Ig-like domain-containing protein" evidence="2">
    <location>
        <begin position="23"/>
        <end position="509"/>
    </location>
</feature>
<evidence type="ECO:0000259" key="3">
    <source>
        <dbReference type="Pfam" id="PF13205"/>
    </source>
</evidence>
<dbReference type="EMBL" id="JACQXR010000004">
    <property type="protein sequence ID" value="MBI4725679.1"/>
    <property type="molecule type" value="Genomic_DNA"/>
</dbReference>
<dbReference type="InterPro" id="IPR032812">
    <property type="entry name" value="SbsA_Ig"/>
</dbReference>
<dbReference type="AlphaFoldDB" id="A0A933IAH5"/>